<sequence length="157" mass="18283">MSKFVASEALYGILDKWFTLQTRVPQIHMNWHILTIENQFYRSARYIRSLRVHNDLPVQTFNLEKFVITTINVVEYFNISNRLAINFNIYITHDSSSRQIVQWDKSSIQISHLFTLDYLVSTSSSSTDDQELGPIQTSHLCDIFRLIGHITKNLGDS</sequence>
<protein>
    <submittedName>
        <fullName evidence="1">Uncharacterized protein</fullName>
    </submittedName>
</protein>
<organism evidence="1">
    <name type="scientific">Cacopsylla melanoneura</name>
    <dbReference type="NCBI Taxonomy" id="428564"/>
    <lineage>
        <taxon>Eukaryota</taxon>
        <taxon>Metazoa</taxon>
        <taxon>Ecdysozoa</taxon>
        <taxon>Arthropoda</taxon>
        <taxon>Hexapoda</taxon>
        <taxon>Insecta</taxon>
        <taxon>Pterygota</taxon>
        <taxon>Neoptera</taxon>
        <taxon>Paraneoptera</taxon>
        <taxon>Hemiptera</taxon>
        <taxon>Sternorrhyncha</taxon>
        <taxon>Psylloidea</taxon>
        <taxon>Psyllidae</taxon>
        <taxon>Psyllinae</taxon>
        <taxon>Cacopsylla</taxon>
    </lineage>
</organism>
<evidence type="ECO:0000313" key="1">
    <source>
        <dbReference type="EMBL" id="CAG6732766.1"/>
    </source>
</evidence>
<dbReference type="AlphaFoldDB" id="A0A8D8YQP5"/>
<dbReference type="EMBL" id="HBUF01062564">
    <property type="protein sequence ID" value="CAG6626438.1"/>
    <property type="molecule type" value="Transcribed_RNA"/>
</dbReference>
<dbReference type="EMBL" id="HBUF01062562">
    <property type="protein sequence ID" value="CAG6626436.1"/>
    <property type="molecule type" value="Transcribed_RNA"/>
</dbReference>
<dbReference type="EMBL" id="HBUF01387876">
    <property type="protein sequence ID" value="CAG6732766.1"/>
    <property type="molecule type" value="Transcribed_RNA"/>
</dbReference>
<name>A0A8D8YQP5_9HEMI</name>
<reference evidence="1" key="1">
    <citation type="submission" date="2021-05" db="EMBL/GenBank/DDBJ databases">
        <authorList>
            <person name="Alioto T."/>
            <person name="Alioto T."/>
            <person name="Gomez Garrido J."/>
        </authorList>
    </citation>
    <scope>NUCLEOTIDE SEQUENCE</scope>
</reference>
<proteinExistence type="predicted"/>
<accession>A0A8D8YQP5</accession>
<dbReference type="EMBL" id="HBUF01387875">
    <property type="protein sequence ID" value="CAG6732765.1"/>
    <property type="molecule type" value="Transcribed_RNA"/>
</dbReference>